<evidence type="ECO:0000313" key="7">
    <source>
        <dbReference type="RefSeq" id="XP_022131263.1"/>
    </source>
</evidence>
<dbReference type="Proteomes" id="UP000504603">
    <property type="component" value="Unplaced"/>
</dbReference>
<dbReference type="GeneID" id="111004508"/>
<feature type="repeat" description="PPR" evidence="3">
    <location>
        <begin position="295"/>
        <end position="329"/>
    </location>
</feature>
<dbReference type="Pfam" id="PF13041">
    <property type="entry name" value="PPR_2"/>
    <property type="match status" value="3"/>
</dbReference>
<evidence type="ECO:0000256" key="3">
    <source>
        <dbReference type="PROSITE-ProRule" id="PRU00708"/>
    </source>
</evidence>
<keyword evidence="2" id="KW-0677">Repeat</keyword>
<organism evidence="5 7">
    <name type="scientific">Momordica charantia</name>
    <name type="common">Bitter gourd</name>
    <name type="synonym">Balsam pear</name>
    <dbReference type="NCBI Taxonomy" id="3673"/>
    <lineage>
        <taxon>Eukaryota</taxon>
        <taxon>Viridiplantae</taxon>
        <taxon>Streptophyta</taxon>
        <taxon>Embryophyta</taxon>
        <taxon>Tracheophyta</taxon>
        <taxon>Spermatophyta</taxon>
        <taxon>Magnoliopsida</taxon>
        <taxon>eudicotyledons</taxon>
        <taxon>Gunneridae</taxon>
        <taxon>Pentapetalae</taxon>
        <taxon>rosids</taxon>
        <taxon>fabids</taxon>
        <taxon>Cucurbitales</taxon>
        <taxon>Cucurbitaceae</taxon>
        <taxon>Momordiceae</taxon>
        <taxon>Momordica</taxon>
    </lineage>
</organism>
<feature type="compositionally biased region" description="Polar residues" evidence="4">
    <location>
        <begin position="55"/>
        <end position="76"/>
    </location>
</feature>
<gene>
    <name evidence="6 7" type="primary">LOC111004508</name>
</gene>
<dbReference type="PROSITE" id="PS51375">
    <property type="entry name" value="PPR"/>
    <property type="match status" value="7"/>
</dbReference>
<dbReference type="Pfam" id="PF01535">
    <property type="entry name" value="PPR"/>
    <property type="match status" value="3"/>
</dbReference>
<dbReference type="RefSeq" id="XP_022131254.1">
    <property type="nucleotide sequence ID" value="XM_022275562.1"/>
</dbReference>
<keyword evidence="5" id="KW-1185">Reference proteome</keyword>
<comment type="similarity">
    <text evidence="1">Belongs to the PPR family. P subfamily.</text>
</comment>
<dbReference type="InterPro" id="IPR002885">
    <property type="entry name" value="PPR_rpt"/>
</dbReference>
<dbReference type="KEGG" id="mcha:111004508"/>
<feature type="repeat" description="PPR" evidence="3">
    <location>
        <begin position="400"/>
        <end position="434"/>
    </location>
</feature>
<feature type="repeat" description="PPR" evidence="3">
    <location>
        <begin position="260"/>
        <end position="294"/>
    </location>
</feature>
<sequence>MLIQKPRYSVYRILKSIKQNRRSSFRVYPLQFSSSSGHSWLSTPGKPLINWPSLPDQSGHSLQSNPAAISNPNSEGTYVQNDFSTISDILSDRSVRPDAELEDALDRTGIVPSSSLLEAVFDHFDSSPKFLHSLFLWAAKKPGFHPSAALFNCVINVLAKSKDFDSAWSLIIRCLRGDEESSLVSVDVFVILIRRYARAGMLQPAIRTFEFACNLETVSGTNSESLFEILLDSLCKEGHVRAASEYFNRKRELVLNFNPSIRAYNILLNGWFRSRKLKHAERLWFEMKKNKISPTVVTYGTLVEGYCRMRRVERAIELVDEMRGEGIELNSIIYNPIVDALGEAGRFKEALGMMERFMVLERGPTISTYNSLIKGYCKAGDLSGASKILKSMISRGFVPTPTTYNYFFRSFSKYGKIEEGMNLYNKMIESGYTPDRLTYHLLLKMLCEEERLNLAVQVCNEMKARGFDMDLATSTMLIHLLCKMHKFQEAFAEFEHMIRRGIIPQYLTFCRLHDEFSKRGLTKMACKLKEMMSLVPHSDKLPDTYSPAPDSIRARRTSIMRKAEAMSEMLKVCNDPRALVKRRNPSENAVSSANKLIDDIKKKATVA</sequence>
<evidence type="ECO:0000256" key="1">
    <source>
        <dbReference type="ARBA" id="ARBA00007626"/>
    </source>
</evidence>
<accession>A0A6J1BSU8</accession>
<dbReference type="AlphaFoldDB" id="A0A6J1BSU8"/>
<dbReference type="PANTHER" id="PTHR47932">
    <property type="entry name" value="ATPASE EXPRESSION PROTEIN 3"/>
    <property type="match status" value="1"/>
</dbReference>
<reference evidence="6 7" key="1">
    <citation type="submission" date="2025-04" db="UniProtKB">
        <authorList>
            <consortium name="RefSeq"/>
        </authorList>
    </citation>
    <scope>IDENTIFICATION</scope>
    <source>
        <strain evidence="6 7">OHB3-1</strain>
    </source>
</reference>
<feature type="repeat" description="PPR" evidence="3">
    <location>
        <begin position="435"/>
        <end position="469"/>
    </location>
</feature>
<dbReference type="PANTHER" id="PTHR47932:SF63">
    <property type="entry name" value="OS08G0290000 PROTEIN"/>
    <property type="match status" value="1"/>
</dbReference>
<dbReference type="OrthoDB" id="185373at2759"/>
<dbReference type="Gene3D" id="1.25.40.10">
    <property type="entry name" value="Tetratricopeptide repeat domain"/>
    <property type="match status" value="5"/>
</dbReference>
<feature type="repeat" description="PPR" evidence="3">
    <location>
        <begin position="365"/>
        <end position="399"/>
    </location>
</feature>
<name>A0A6J1BSU8_MOMCH</name>
<evidence type="ECO:0000256" key="4">
    <source>
        <dbReference type="SAM" id="MobiDB-lite"/>
    </source>
</evidence>
<evidence type="ECO:0000256" key="2">
    <source>
        <dbReference type="ARBA" id="ARBA00022737"/>
    </source>
</evidence>
<dbReference type="NCBIfam" id="TIGR00756">
    <property type="entry name" value="PPR"/>
    <property type="match status" value="5"/>
</dbReference>
<feature type="region of interest" description="Disordered" evidence="4">
    <location>
        <begin position="52"/>
        <end position="76"/>
    </location>
</feature>
<proteinExistence type="inferred from homology"/>
<dbReference type="RefSeq" id="XP_022131263.1">
    <property type="nucleotide sequence ID" value="XM_022275571.1"/>
</dbReference>
<dbReference type="InterPro" id="IPR011990">
    <property type="entry name" value="TPR-like_helical_dom_sf"/>
</dbReference>
<evidence type="ECO:0000313" key="6">
    <source>
        <dbReference type="RefSeq" id="XP_022131254.1"/>
    </source>
</evidence>
<feature type="repeat" description="PPR" evidence="3">
    <location>
        <begin position="330"/>
        <end position="364"/>
    </location>
</feature>
<evidence type="ECO:0000313" key="5">
    <source>
        <dbReference type="Proteomes" id="UP000504603"/>
    </source>
</evidence>
<protein>
    <submittedName>
        <fullName evidence="6 7">Pentatricopeptide repeat-containing protein At5g11310, mitochondrial</fullName>
    </submittedName>
</protein>
<dbReference type="GO" id="GO:0003729">
    <property type="term" value="F:mRNA binding"/>
    <property type="evidence" value="ECO:0007669"/>
    <property type="project" value="TreeGrafter"/>
</dbReference>
<feature type="repeat" description="PPR" evidence="3">
    <location>
        <begin position="470"/>
        <end position="504"/>
    </location>
</feature>